<name>A0A383A0J5_9ZZZZ</name>
<feature type="non-terminal residue" evidence="2">
    <location>
        <position position="1"/>
    </location>
</feature>
<dbReference type="InterPro" id="IPR023631">
    <property type="entry name" value="Amidase_dom"/>
</dbReference>
<sequence length="246" mass="27436">PATLKIPKGYDYSFTGDLSIDALKGKKLGLLPTGSDDEEGKKALEKLKSVLIKGGAEVIEVKDDRVNPSKEEILVLMYEFKVGLEKYLENSNSSYKTLKELINFNEQNKEKALKYFDQSIFIESDKTSSQKAEYLSALEVVLGSRNQIDELLNENNVDALVGLSWSPAWEINHDGGDDEAIGKQRFWVNGGRAAMAGYPNIIVPLDLIDGLPIGMSFIGTAWDEKKLIEFAYAFEKLNNFIPTPDF</sequence>
<proteinExistence type="predicted"/>
<accession>A0A383A0J5</accession>
<feature type="domain" description="Amidase" evidence="1">
    <location>
        <begin position="22"/>
        <end position="227"/>
    </location>
</feature>
<dbReference type="SUPFAM" id="SSF75304">
    <property type="entry name" value="Amidase signature (AS) enzymes"/>
    <property type="match status" value="1"/>
</dbReference>
<gene>
    <name evidence="2" type="ORF">METZ01_LOCUS453963</name>
</gene>
<protein>
    <recommendedName>
        <fullName evidence="1">Amidase domain-containing protein</fullName>
    </recommendedName>
</protein>
<dbReference type="InterPro" id="IPR036928">
    <property type="entry name" value="AS_sf"/>
</dbReference>
<evidence type="ECO:0000259" key="1">
    <source>
        <dbReference type="Pfam" id="PF01425"/>
    </source>
</evidence>
<organism evidence="2">
    <name type="scientific">marine metagenome</name>
    <dbReference type="NCBI Taxonomy" id="408172"/>
    <lineage>
        <taxon>unclassified sequences</taxon>
        <taxon>metagenomes</taxon>
        <taxon>ecological metagenomes</taxon>
    </lineage>
</organism>
<dbReference type="PANTHER" id="PTHR42678">
    <property type="entry name" value="AMIDASE"/>
    <property type="match status" value="1"/>
</dbReference>
<evidence type="ECO:0000313" key="2">
    <source>
        <dbReference type="EMBL" id="SVE01109.1"/>
    </source>
</evidence>
<dbReference type="Pfam" id="PF01425">
    <property type="entry name" value="Amidase"/>
    <property type="match status" value="1"/>
</dbReference>
<dbReference type="PANTHER" id="PTHR42678:SF34">
    <property type="entry name" value="OS04G0183300 PROTEIN"/>
    <property type="match status" value="1"/>
</dbReference>
<dbReference type="AlphaFoldDB" id="A0A383A0J5"/>
<dbReference type="EMBL" id="UINC01188072">
    <property type="protein sequence ID" value="SVE01109.1"/>
    <property type="molecule type" value="Genomic_DNA"/>
</dbReference>
<dbReference type="Gene3D" id="3.90.1300.10">
    <property type="entry name" value="Amidase signature (AS) domain"/>
    <property type="match status" value="1"/>
</dbReference>
<reference evidence="2" key="1">
    <citation type="submission" date="2018-05" db="EMBL/GenBank/DDBJ databases">
        <authorList>
            <person name="Lanie J.A."/>
            <person name="Ng W.-L."/>
            <person name="Kazmierczak K.M."/>
            <person name="Andrzejewski T.M."/>
            <person name="Davidsen T.M."/>
            <person name="Wayne K.J."/>
            <person name="Tettelin H."/>
            <person name="Glass J.I."/>
            <person name="Rusch D."/>
            <person name="Podicherti R."/>
            <person name="Tsui H.-C.T."/>
            <person name="Winkler M.E."/>
        </authorList>
    </citation>
    <scope>NUCLEOTIDE SEQUENCE</scope>
</reference>